<dbReference type="InterPro" id="IPR011010">
    <property type="entry name" value="DNA_brk_join_enz"/>
</dbReference>
<feature type="domain" description="Tyr recombinase" evidence="3">
    <location>
        <begin position="175"/>
        <end position="379"/>
    </location>
</feature>
<comment type="caution">
    <text evidence="4">The sequence shown here is derived from an EMBL/GenBank/DDBJ whole genome shotgun (WGS) entry which is preliminary data.</text>
</comment>
<accession>A0ABP8H6S0</accession>
<dbReference type="RefSeq" id="WP_345256511.1">
    <property type="nucleotide sequence ID" value="NZ_BAABGY010000008.1"/>
</dbReference>
<dbReference type="InterPro" id="IPR002104">
    <property type="entry name" value="Integrase_catalytic"/>
</dbReference>
<dbReference type="Pfam" id="PF00589">
    <property type="entry name" value="Phage_integrase"/>
    <property type="match status" value="1"/>
</dbReference>
<keyword evidence="5" id="KW-1185">Reference proteome</keyword>
<evidence type="ECO:0000313" key="4">
    <source>
        <dbReference type="EMBL" id="GAA4334947.1"/>
    </source>
</evidence>
<sequence>MGTKNPKGSVSIENIDGRIRLRFRYLGKRYAINLFAYNRANLLEAKKVALQIEQDIRSCSLDLSLDKYRPGQKAAEQEPKTIIELFEGWVRDYRNMDCEKDIDYNSTRNMMRRWGRFDTRSVVRLLNAENIAPRTYNRRLTLLRAFFTWAVKSKAVPENPLEEVLPKKAKRTEKANRKPFTEYEIVRILEAFRKDSFSSDGQQVRHSHYYPFLFFMFSTGVRNAEGVGLRVKHVDLQRNCIYINEALARSLKGTNAAARVRKDTKNGKHRVIPMSEELRVVVEPLLEGKGPEDLVFKSPKGKAIDDSMFQKRIFSKVLKGLGIEHRVLYACRHTFGSRCIADGITPVMTAFLMGNNPETALRNYTHQLGLPKALPAISGNSNDAR</sequence>
<organism evidence="4 5">
    <name type="scientific">Flaviaesturariibacter amylovorans</name>
    <dbReference type="NCBI Taxonomy" id="1084520"/>
    <lineage>
        <taxon>Bacteria</taxon>
        <taxon>Pseudomonadati</taxon>
        <taxon>Bacteroidota</taxon>
        <taxon>Chitinophagia</taxon>
        <taxon>Chitinophagales</taxon>
        <taxon>Chitinophagaceae</taxon>
        <taxon>Flaviaestuariibacter</taxon>
    </lineage>
</organism>
<dbReference type="EMBL" id="BAABGY010000008">
    <property type="protein sequence ID" value="GAA4334947.1"/>
    <property type="molecule type" value="Genomic_DNA"/>
</dbReference>
<dbReference type="PANTHER" id="PTHR30349">
    <property type="entry name" value="PHAGE INTEGRASE-RELATED"/>
    <property type="match status" value="1"/>
</dbReference>
<dbReference type="Gene3D" id="1.10.150.130">
    <property type="match status" value="1"/>
</dbReference>
<evidence type="ECO:0000313" key="5">
    <source>
        <dbReference type="Proteomes" id="UP001501725"/>
    </source>
</evidence>
<dbReference type="PROSITE" id="PS51898">
    <property type="entry name" value="TYR_RECOMBINASE"/>
    <property type="match status" value="1"/>
</dbReference>
<evidence type="ECO:0000259" key="3">
    <source>
        <dbReference type="PROSITE" id="PS51898"/>
    </source>
</evidence>
<evidence type="ECO:0000256" key="2">
    <source>
        <dbReference type="ARBA" id="ARBA00023172"/>
    </source>
</evidence>
<keyword evidence="2" id="KW-0233">DNA recombination</keyword>
<dbReference type="Proteomes" id="UP001501725">
    <property type="component" value="Unassembled WGS sequence"/>
</dbReference>
<dbReference type="InterPro" id="IPR010998">
    <property type="entry name" value="Integrase_recombinase_N"/>
</dbReference>
<proteinExistence type="predicted"/>
<dbReference type="SUPFAM" id="SSF56349">
    <property type="entry name" value="DNA breaking-rejoining enzymes"/>
    <property type="match status" value="1"/>
</dbReference>
<name>A0ABP8H6S0_9BACT</name>
<evidence type="ECO:0000256" key="1">
    <source>
        <dbReference type="ARBA" id="ARBA00023125"/>
    </source>
</evidence>
<reference evidence="5" key="1">
    <citation type="journal article" date="2019" name="Int. J. Syst. Evol. Microbiol.">
        <title>The Global Catalogue of Microorganisms (GCM) 10K type strain sequencing project: providing services to taxonomists for standard genome sequencing and annotation.</title>
        <authorList>
            <consortium name="The Broad Institute Genomics Platform"/>
            <consortium name="The Broad Institute Genome Sequencing Center for Infectious Disease"/>
            <person name="Wu L."/>
            <person name="Ma J."/>
        </authorList>
    </citation>
    <scope>NUCLEOTIDE SEQUENCE [LARGE SCALE GENOMIC DNA]</scope>
    <source>
        <strain evidence="5">JCM 17919</strain>
    </source>
</reference>
<dbReference type="CDD" id="cd01189">
    <property type="entry name" value="INT_ICEBs1_C_like"/>
    <property type="match status" value="1"/>
</dbReference>
<keyword evidence="1" id="KW-0238">DNA-binding</keyword>
<protein>
    <recommendedName>
        <fullName evidence="3">Tyr recombinase domain-containing protein</fullName>
    </recommendedName>
</protein>
<dbReference type="InterPro" id="IPR050090">
    <property type="entry name" value="Tyrosine_recombinase_XerCD"/>
</dbReference>
<dbReference type="Gene3D" id="1.10.443.10">
    <property type="entry name" value="Intergrase catalytic core"/>
    <property type="match status" value="1"/>
</dbReference>
<gene>
    <name evidence="4" type="ORF">GCM10023184_29400</name>
</gene>
<dbReference type="InterPro" id="IPR013762">
    <property type="entry name" value="Integrase-like_cat_sf"/>
</dbReference>